<organism evidence="1 2">
    <name type="scientific">Spirosoma oryzae</name>
    <dbReference type="NCBI Taxonomy" id="1469603"/>
    <lineage>
        <taxon>Bacteria</taxon>
        <taxon>Pseudomonadati</taxon>
        <taxon>Bacteroidota</taxon>
        <taxon>Cytophagia</taxon>
        <taxon>Cytophagales</taxon>
        <taxon>Cytophagaceae</taxon>
        <taxon>Spirosoma</taxon>
    </lineage>
</organism>
<comment type="caution">
    <text evidence="1">The sequence shown here is derived from an EMBL/GenBank/DDBJ whole genome shotgun (WGS) entry which is preliminary data.</text>
</comment>
<name>A0A2T0SVX6_9BACT</name>
<proteinExistence type="predicted"/>
<gene>
    <name evidence="1" type="ORF">CLV58_11027</name>
</gene>
<evidence type="ECO:0000313" key="2">
    <source>
        <dbReference type="Proteomes" id="UP000238375"/>
    </source>
</evidence>
<accession>A0A2T0SVX6</accession>
<dbReference type="RefSeq" id="WP_106138281.1">
    <property type="nucleotide sequence ID" value="NZ_PVTE01000010.1"/>
</dbReference>
<dbReference type="Proteomes" id="UP000238375">
    <property type="component" value="Unassembled WGS sequence"/>
</dbReference>
<dbReference type="OrthoDB" id="466160at2"/>
<keyword evidence="2" id="KW-1185">Reference proteome</keyword>
<evidence type="ECO:0000313" key="1">
    <source>
        <dbReference type="EMBL" id="PRY37558.1"/>
    </source>
</evidence>
<sequence length="85" mass="9835">MSEQPKRQKAFDYYVEEVTDTVTRYLLNANGALFVFENVPARVNRVTGEQLFAPATVRRIQQIAMSTQKPDRIVQAKVYDWQRAA</sequence>
<protein>
    <submittedName>
        <fullName evidence="1">Uncharacterized protein</fullName>
    </submittedName>
</protein>
<dbReference type="EMBL" id="PVTE01000010">
    <property type="protein sequence ID" value="PRY37558.1"/>
    <property type="molecule type" value="Genomic_DNA"/>
</dbReference>
<reference evidence="1 2" key="1">
    <citation type="submission" date="2018-03" db="EMBL/GenBank/DDBJ databases">
        <title>Genomic Encyclopedia of Archaeal and Bacterial Type Strains, Phase II (KMG-II): from individual species to whole genera.</title>
        <authorList>
            <person name="Goeker M."/>
        </authorList>
    </citation>
    <scope>NUCLEOTIDE SEQUENCE [LARGE SCALE GENOMIC DNA]</scope>
    <source>
        <strain evidence="1 2">DSM 28354</strain>
    </source>
</reference>
<dbReference type="AlphaFoldDB" id="A0A2T0SVX6"/>